<sequence length="412" mass="46250">MTLRRKGGQIGPVSLQSVMRLWDKLIMNPDNNNPKLFTKLEFYDHQDNPLNLKLLAGIENNLRTNYYLPCHVDSPDNFIISWENPKTRRVGCKKGIKVKSGNKSISHHNTAEIIASINPLIAQEKIYQWRYCSIVDETGKGWLGLQSTRTNPCTEPLKQCEEEGQGTCTELTTDDWNTANSNLVASIECDNNQDFVTTGTGEDIKEKAENLWEEVSKSGAIFCGFHVFSEDEIIVTPNPSDDQAIVQVGEAETCLTFQVSSGEITLNSYKDPQGFTLQTGNQYNYCLDNQPNSLSNFDLSNESIAMQIFKAKERGYQFCNELQESGGQEGSKRTIQLTANQGILKLDYQMYQVPDTVVLTYEGKELVRQENVSGSDSLSIPFEGKSGQVTVEIIGNQDISTTQWDYKLQCPQ</sequence>
<dbReference type="AlphaFoldDB" id="B1WNT7"/>
<dbReference type="EMBL" id="CP000806">
    <property type="protein sequence ID" value="ACB51516.1"/>
    <property type="molecule type" value="Genomic_DNA"/>
</dbReference>
<organism evidence="1 2">
    <name type="scientific">Crocosphaera subtropica (strain ATCC 51142 / BH68)</name>
    <name type="common">Cyanothece sp. (strain ATCC 51142)</name>
    <dbReference type="NCBI Taxonomy" id="43989"/>
    <lineage>
        <taxon>Bacteria</taxon>
        <taxon>Bacillati</taxon>
        <taxon>Cyanobacteriota</taxon>
        <taxon>Cyanophyceae</taxon>
        <taxon>Oscillatoriophycideae</taxon>
        <taxon>Chroococcales</taxon>
        <taxon>Aphanothecaceae</taxon>
        <taxon>Crocosphaera</taxon>
        <taxon>Crocosphaera subtropica</taxon>
    </lineage>
</organism>
<name>B1WNT7_CROS5</name>
<dbReference type="Proteomes" id="UP000001203">
    <property type="component" value="Chromosome circular"/>
</dbReference>
<evidence type="ECO:0000313" key="2">
    <source>
        <dbReference type="Proteomes" id="UP000001203"/>
    </source>
</evidence>
<dbReference type="HOGENOM" id="CLU_666852_0_0_3"/>
<dbReference type="KEGG" id="cyt:cce_2166"/>
<reference evidence="1 2" key="1">
    <citation type="journal article" date="2008" name="Proc. Natl. Acad. Sci. U.S.A.">
        <title>The genome of Cyanothece 51142, a unicellular diazotrophic cyanobacterium important in the marine nitrogen cycle.</title>
        <authorList>
            <person name="Welsh E.A."/>
            <person name="Liberton M."/>
            <person name="Stoeckel J."/>
            <person name="Loh T."/>
            <person name="Elvitigala T."/>
            <person name="Wang C."/>
            <person name="Wollam A."/>
            <person name="Fulton R.S."/>
            <person name="Clifton S.W."/>
            <person name="Jacobs J.M."/>
            <person name="Aurora R."/>
            <person name="Ghosh B.K."/>
            <person name="Sherman L.A."/>
            <person name="Smith R.D."/>
            <person name="Wilson R.K."/>
            <person name="Pakrasi H.B."/>
        </authorList>
    </citation>
    <scope>NUCLEOTIDE SEQUENCE [LARGE SCALE GENOMIC DNA]</scope>
    <source>
        <strain evidence="2">ATCC 51142 / BH68</strain>
    </source>
</reference>
<gene>
    <name evidence="1" type="ordered locus">cce_2166</name>
</gene>
<keyword evidence="2" id="KW-1185">Reference proteome</keyword>
<evidence type="ECO:0000313" key="1">
    <source>
        <dbReference type="EMBL" id="ACB51516.1"/>
    </source>
</evidence>
<proteinExistence type="predicted"/>
<protein>
    <submittedName>
        <fullName evidence="1">Uncharacterized protein</fullName>
    </submittedName>
</protein>
<accession>B1WNT7</accession>